<evidence type="ECO:0000313" key="2">
    <source>
        <dbReference type="EMBL" id="PAP92140.1"/>
    </source>
</evidence>
<keyword evidence="1" id="KW-0732">Signal</keyword>
<dbReference type="AlphaFoldDB" id="A0A271K912"/>
<feature type="signal peptide" evidence="1">
    <location>
        <begin position="1"/>
        <end position="20"/>
    </location>
</feature>
<organism evidence="2 3">
    <name type="scientific">Mesorhizobium wenxiniae</name>
    <dbReference type="NCBI Taxonomy" id="2014805"/>
    <lineage>
        <taxon>Bacteria</taxon>
        <taxon>Pseudomonadati</taxon>
        <taxon>Pseudomonadota</taxon>
        <taxon>Alphaproteobacteria</taxon>
        <taxon>Hyphomicrobiales</taxon>
        <taxon>Phyllobacteriaceae</taxon>
        <taxon>Mesorhizobium</taxon>
    </lineage>
</organism>
<gene>
    <name evidence="2" type="ORF">CIT31_29715</name>
</gene>
<comment type="caution">
    <text evidence="2">The sequence shown here is derived from an EMBL/GenBank/DDBJ whole genome shotgun (WGS) entry which is preliminary data.</text>
</comment>
<evidence type="ECO:0000256" key="1">
    <source>
        <dbReference type="SAM" id="SignalP"/>
    </source>
</evidence>
<keyword evidence="3" id="KW-1185">Reference proteome</keyword>
<proteinExistence type="predicted"/>
<sequence>MTRLGFAVLLALGTITSVSASEAAEWQALPGMTSASLAQSGWRQTGAAGLSWPDGRQAVVSFWESTSEKQRFTFRCVAYFDKDFHQTGDACYQAVGKD</sequence>
<protein>
    <submittedName>
        <fullName evidence="2">Uncharacterized protein</fullName>
    </submittedName>
</protein>
<dbReference type="EMBL" id="NPKH01000037">
    <property type="protein sequence ID" value="PAP92140.1"/>
    <property type="molecule type" value="Genomic_DNA"/>
</dbReference>
<evidence type="ECO:0000313" key="3">
    <source>
        <dbReference type="Proteomes" id="UP000215931"/>
    </source>
</evidence>
<feature type="chain" id="PRO_5013238794" evidence="1">
    <location>
        <begin position="21"/>
        <end position="98"/>
    </location>
</feature>
<dbReference type="Proteomes" id="UP000215931">
    <property type="component" value="Unassembled WGS sequence"/>
</dbReference>
<accession>A0A271K912</accession>
<name>A0A271K912_9HYPH</name>
<reference evidence="2 3" key="1">
    <citation type="submission" date="2017-08" db="EMBL/GenBank/DDBJ databases">
        <title>Mesorhizobium wenxinae sp. nov., a novel rhizobial species isolated from root nodules of chickpea (Cicer arietinum L.).</title>
        <authorList>
            <person name="Zhang J."/>
        </authorList>
    </citation>
    <scope>NUCLEOTIDE SEQUENCE [LARGE SCALE GENOMIC DNA]</scope>
    <source>
        <strain evidence="3">WYCCWR 10019</strain>
    </source>
</reference>